<dbReference type="EMBL" id="JPXF01000025">
    <property type="protein sequence ID" value="KGJ77494.1"/>
    <property type="molecule type" value="Genomic_DNA"/>
</dbReference>
<dbReference type="AlphaFoldDB" id="A0A099JGA1"/>
<feature type="transmembrane region" description="Helical" evidence="7">
    <location>
        <begin position="93"/>
        <end position="114"/>
    </location>
</feature>
<evidence type="ECO:0000313" key="10">
    <source>
        <dbReference type="EMBL" id="MBB5642549.1"/>
    </source>
</evidence>
<evidence type="ECO:0000256" key="2">
    <source>
        <dbReference type="ARBA" id="ARBA00022553"/>
    </source>
</evidence>
<feature type="transmembrane region" description="Helical" evidence="7">
    <location>
        <begin position="68"/>
        <end position="87"/>
    </location>
</feature>
<dbReference type="PROSITE" id="PS50006">
    <property type="entry name" value="FHA_DOMAIN"/>
    <property type="match status" value="1"/>
</dbReference>
<evidence type="ECO:0000256" key="5">
    <source>
        <dbReference type="ARBA" id="ARBA00023136"/>
    </source>
</evidence>
<organism evidence="9 11">
    <name type="scientific">Cryobacterium roopkundense</name>
    <dbReference type="NCBI Taxonomy" id="1001240"/>
    <lineage>
        <taxon>Bacteria</taxon>
        <taxon>Bacillati</taxon>
        <taxon>Actinomycetota</taxon>
        <taxon>Actinomycetes</taxon>
        <taxon>Micrococcales</taxon>
        <taxon>Microbacteriaceae</taxon>
        <taxon>Cryobacterium</taxon>
    </lineage>
</organism>
<evidence type="ECO:0000256" key="3">
    <source>
        <dbReference type="ARBA" id="ARBA00022692"/>
    </source>
</evidence>
<protein>
    <recommendedName>
        <fullName evidence="8">FHA domain-containing protein</fullName>
    </recommendedName>
</protein>
<feature type="region of interest" description="Disordered" evidence="6">
    <location>
        <begin position="176"/>
        <end position="221"/>
    </location>
</feature>
<reference evidence="10 12" key="2">
    <citation type="submission" date="2020-08" db="EMBL/GenBank/DDBJ databases">
        <title>Sequencing the genomes of 1000 actinobacteria strains.</title>
        <authorList>
            <person name="Klenk H.-P."/>
        </authorList>
    </citation>
    <scope>NUCLEOTIDE SEQUENCE [LARGE SCALE GENOMIC DNA]</scope>
    <source>
        <strain evidence="10 12">DSM 21065</strain>
    </source>
</reference>
<evidence type="ECO:0000313" key="11">
    <source>
        <dbReference type="Proteomes" id="UP000029864"/>
    </source>
</evidence>
<dbReference type="InterPro" id="IPR008984">
    <property type="entry name" value="SMAD_FHA_dom_sf"/>
</dbReference>
<keyword evidence="4 7" id="KW-1133">Transmembrane helix</keyword>
<dbReference type="Gene3D" id="2.60.200.20">
    <property type="match status" value="1"/>
</dbReference>
<evidence type="ECO:0000313" key="12">
    <source>
        <dbReference type="Proteomes" id="UP000561726"/>
    </source>
</evidence>
<gene>
    <name evidence="10" type="ORF">BJ997_003097</name>
    <name evidence="9" type="ORF">GY21_07635</name>
</gene>
<evidence type="ECO:0000259" key="8">
    <source>
        <dbReference type="PROSITE" id="PS50006"/>
    </source>
</evidence>
<feature type="compositionally biased region" description="Low complexity" evidence="6">
    <location>
        <begin position="186"/>
        <end position="197"/>
    </location>
</feature>
<dbReference type="Pfam" id="PF00498">
    <property type="entry name" value="FHA"/>
    <property type="match status" value="1"/>
</dbReference>
<dbReference type="InterPro" id="IPR000253">
    <property type="entry name" value="FHA_dom"/>
</dbReference>
<dbReference type="eggNOG" id="COG1716">
    <property type="taxonomic scope" value="Bacteria"/>
</dbReference>
<keyword evidence="2" id="KW-0597">Phosphoprotein</keyword>
<comment type="subcellular location">
    <subcellularLocation>
        <location evidence="1">Membrane</location>
        <topology evidence="1">Multi-pass membrane protein</topology>
    </subcellularLocation>
</comment>
<dbReference type="Pfam" id="PF06271">
    <property type="entry name" value="RDD"/>
    <property type="match status" value="1"/>
</dbReference>
<dbReference type="CDD" id="cd00060">
    <property type="entry name" value="FHA"/>
    <property type="match status" value="1"/>
</dbReference>
<evidence type="ECO:0000256" key="6">
    <source>
        <dbReference type="SAM" id="MobiDB-lite"/>
    </source>
</evidence>
<keyword evidence="11" id="KW-1185">Reference proteome</keyword>
<evidence type="ECO:0000256" key="7">
    <source>
        <dbReference type="SAM" id="Phobius"/>
    </source>
</evidence>
<keyword evidence="3 7" id="KW-0812">Transmembrane</keyword>
<evidence type="ECO:0000256" key="1">
    <source>
        <dbReference type="ARBA" id="ARBA00004141"/>
    </source>
</evidence>
<dbReference type="Proteomes" id="UP000561726">
    <property type="component" value="Unassembled WGS sequence"/>
</dbReference>
<dbReference type="EMBL" id="JACHBQ010000001">
    <property type="protein sequence ID" value="MBB5642549.1"/>
    <property type="molecule type" value="Genomic_DNA"/>
</dbReference>
<dbReference type="STRING" id="1001240.GY21_07635"/>
<dbReference type="RefSeq" id="WP_035836132.1">
    <property type="nucleotide sequence ID" value="NZ_JACHBQ010000001.1"/>
</dbReference>
<comment type="caution">
    <text evidence="9">The sequence shown here is derived from an EMBL/GenBank/DDBJ whole genome shotgun (WGS) entry which is preliminary data.</text>
</comment>
<evidence type="ECO:0000313" key="9">
    <source>
        <dbReference type="EMBL" id="KGJ77494.1"/>
    </source>
</evidence>
<feature type="compositionally biased region" description="Basic and acidic residues" evidence="6">
    <location>
        <begin position="198"/>
        <end position="214"/>
    </location>
</feature>
<name>A0A099JGA1_9MICO</name>
<reference evidence="9 11" key="1">
    <citation type="submission" date="2014-08" db="EMBL/GenBank/DDBJ databases">
        <authorList>
            <person name="Sisinthy S."/>
        </authorList>
    </citation>
    <scope>NUCLEOTIDE SEQUENCE [LARGE SCALE GENOMIC DNA]</scope>
    <source>
        <strain evidence="9 11">RuG17</strain>
    </source>
</reference>
<sequence length="360" mass="37510">MGNALIGALSCGRCGARLLVQNDYCSRCGVLRVAAVRGAALGAYSGMLGGVVTASATRRNWAHVIDTAPITALLTLTIVSFFAAVVSQHSTPALLWGGALLALVAVQSVLLGRFGRTLGRFLLRLRTVDDLTGTPAGMRALSPARTTLTADLRRGRDPLTSARAALSTGELGLGAPATAPVSAETPRSAAALPPAVADPRRADALRPRRAKPEPVSDGYAPEELTSPSVLIVLDNEQILQVDVSLLIGRRPENRADATVHPLFAWADLSRTLSKTHALLTWSGTLLWVTDFGSANGTTLVTDGGERRVLIPGMPTAAAPGWSVELGDRSFEVRASGIVTAGESAAAGPADTLDRRTADVF</sequence>
<accession>A0A099JGA1</accession>
<dbReference type="OrthoDB" id="5111283at2"/>
<proteinExistence type="predicted"/>
<keyword evidence="5 7" id="KW-0472">Membrane</keyword>
<dbReference type="Proteomes" id="UP000029864">
    <property type="component" value="Unassembled WGS sequence"/>
</dbReference>
<evidence type="ECO:0000256" key="4">
    <source>
        <dbReference type="ARBA" id="ARBA00022989"/>
    </source>
</evidence>
<dbReference type="GO" id="GO:0016020">
    <property type="term" value="C:membrane"/>
    <property type="evidence" value="ECO:0007669"/>
    <property type="project" value="UniProtKB-SubCell"/>
</dbReference>
<feature type="domain" description="FHA" evidence="8">
    <location>
        <begin position="245"/>
        <end position="299"/>
    </location>
</feature>
<dbReference type="InterPro" id="IPR010432">
    <property type="entry name" value="RDD"/>
</dbReference>
<dbReference type="SUPFAM" id="SSF49879">
    <property type="entry name" value="SMAD/FHA domain"/>
    <property type="match status" value="1"/>
</dbReference>